<dbReference type="AlphaFoldDB" id="A0A1T2XAR5"/>
<organism evidence="1 2">
    <name type="scientific">Paenibacillus selenitireducens</name>
    <dbReference type="NCBI Taxonomy" id="1324314"/>
    <lineage>
        <taxon>Bacteria</taxon>
        <taxon>Bacillati</taxon>
        <taxon>Bacillota</taxon>
        <taxon>Bacilli</taxon>
        <taxon>Bacillales</taxon>
        <taxon>Paenibacillaceae</taxon>
        <taxon>Paenibacillus</taxon>
    </lineage>
</organism>
<dbReference type="Pfam" id="PF13075">
    <property type="entry name" value="DUF3939"/>
    <property type="match status" value="1"/>
</dbReference>
<accession>A0A1T2XAR5</accession>
<protein>
    <recommendedName>
        <fullName evidence="3">DUF3939 domain-containing protein</fullName>
    </recommendedName>
</protein>
<evidence type="ECO:0000313" key="1">
    <source>
        <dbReference type="EMBL" id="OPA76979.1"/>
    </source>
</evidence>
<comment type="caution">
    <text evidence="1">The sequence shown here is derived from an EMBL/GenBank/DDBJ whole genome shotgun (WGS) entry which is preliminary data.</text>
</comment>
<keyword evidence="2" id="KW-1185">Reference proteome</keyword>
<dbReference type="InterPro" id="IPR025071">
    <property type="entry name" value="DUF3939"/>
</dbReference>
<dbReference type="STRING" id="1324314.BVG16_15940"/>
<gene>
    <name evidence="1" type="ORF">BVG16_15940</name>
</gene>
<dbReference type="Proteomes" id="UP000190188">
    <property type="component" value="Unassembled WGS sequence"/>
</dbReference>
<evidence type="ECO:0000313" key="2">
    <source>
        <dbReference type="Proteomes" id="UP000190188"/>
    </source>
</evidence>
<evidence type="ECO:0008006" key="3">
    <source>
        <dbReference type="Google" id="ProtNLM"/>
    </source>
</evidence>
<proteinExistence type="predicted"/>
<dbReference type="EMBL" id="MSZX01000006">
    <property type="protein sequence ID" value="OPA76979.1"/>
    <property type="molecule type" value="Genomic_DNA"/>
</dbReference>
<sequence length="150" mass="17800">MTKFFHKKNRPNQEPARIQTTLKDIERAVHEFELNLPKQVKRTVLVDKNNRIDATKLAPYLGGIPTEEYYMSTQTYEIFQEQDRLIPHYLDIVQAAVDDYVDDNNKLPLMPGCVEGRVHYDLLMQQYYLKEKPPFPLFITDDEYMLTHHI</sequence>
<reference evidence="1 2" key="1">
    <citation type="submission" date="2017-01" db="EMBL/GenBank/DDBJ databases">
        <title>Genome analysis of Paenibacillus selenitrireducens ES3-24.</title>
        <authorList>
            <person name="Xu D."/>
            <person name="Yao R."/>
            <person name="Zheng S."/>
        </authorList>
    </citation>
    <scope>NUCLEOTIDE SEQUENCE [LARGE SCALE GENOMIC DNA]</scope>
    <source>
        <strain evidence="1 2">ES3-24</strain>
    </source>
</reference>
<name>A0A1T2XAR5_9BACL</name>